<protein>
    <recommendedName>
        <fullName evidence="3">Lipoprotein</fullName>
    </recommendedName>
</protein>
<evidence type="ECO:0000313" key="2">
    <source>
        <dbReference type="Proteomes" id="UP000264036"/>
    </source>
</evidence>
<dbReference type="AlphaFoldDB" id="A0A356LCJ2"/>
<organism evidence="1 2">
    <name type="scientific">Advenella kashmirensis</name>
    <dbReference type="NCBI Taxonomy" id="310575"/>
    <lineage>
        <taxon>Bacteria</taxon>
        <taxon>Pseudomonadati</taxon>
        <taxon>Pseudomonadota</taxon>
        <taxon>Betaproteobacteria</taxon>
        <taxon>Burkholderiales</taxon>
        <taxon>Alcaligenaceae</taxon>
    </lineage>
</organism>
<dbReference type="PROSITE" id="PS51257">
    <property type="entry name" value="PROKAR_LIPOPROTEIN"/>
    <property type="match status" value="1"/>
</dbReference>
<reference evidence="1 2" key="1">
    <citation type="journal article" date="2018" name="Nat. Biotechnol.">
        <title>A standardized bacterial taxonomy based on genome phylogeny substantially revises the tree of life.</title>
        <authorList>
            <person name="Parks D.H."/>
            <person name="Chuvochina M."/>
            <person name="Waite D.W."/>
            <person name="Rinke C."/>
            <person name="Skarshewski A."/>
            <person name="Chaumeil P.A."/>
            <person name="Hugenholtz P."/>
        </authorList>
    </citation>
    <scope>NUCLEOTIDE SEQUENCE [LARGE SCALE GENOMIC DNA]</scope>
    <source>
        <strain evidence="1">UBA10707</strain>
    </source>
</reference>
<gene>
    <name evidence="1" type="ORF">DD666_04520</name>
</gene>
<dbReference type="EMBL" id="DOEK01000007">
    <property type="protein sequence ID" value="HBP28662.1"/>
    <property type="molecule type" value="Genomic_DNA"/>
</dbReference>
<sequence length="85" mass="9294">MIRHSVIPVVVAIVLSGCASTAIYDQNDLHFILPCKTDTAACMTKMEQSCAQVKGQVMSRNVVQEELPVVQVICRPPAKKKPQAE</sequence>
<proteinExistence type="predicted"/>
<name>A0A356LCJ2_9BURK</name>
<evidence type="ECO:0000313" key="1">
    <source>
        <dbReference type="EMBL" id="HBP28662.1"/>
    </source>
</evidence>
<accession>A0A356LCJ2</accession>
<comment type="caution">
    <text evidence="1">The sequence shown here is derived from an EMBL/GenBank/DDBJ whole genome shotgun (WGS) entry which is preliminary data.</text>
</comment>
<dbReference type="Proteomes" id="UP000264036">
    <property type="component" value="Unassembled WGS sequence"/>
</dbReference>
<evidence type="ECO:0008006" key="3">
    <source>
        <dbReference type="Google" id="ProtNLM"/>
    </source>
</evidence>